<dbReference type="STRING" id="29170.A0A368HC72"/>
<accession>A0A368HC72</accession>
<proteinExistence type="predicted"/>
<feature type="compositionally biased region" description="Basic and acidic residues" evidence="1">
    <location>
        <begin position="1"/>
        <end position="12"/>
    </location>
</feature>
<reference evidence="2 3" key="1">
    <citation type="submission" date="2014-10" db="EMBL/GenBank/DDBJ databases">
        <title>Draft genome of the hookworm Ancylostoma caninum.</title>
        <authorList>
            <person name="Mitreva M."/>
        </authorList>
    </citation>
    <scope>NUCLEOTIDE SEQUENCE [LARGE SCALE GENOMIC DNA]</scope>
    <source>
        <strain evidence="2 3">Baltimore</strain>
    </source>
</reference>
<gene>
    <name evidence="2" type="ORF">ANCCAN_00798</name>
</gene>
<feature type="compositionally biased region" description="Basic and acidic residues" evidence="1">
    <location>
        <begin position="27"/>
        <end position="43"/>
    </location>
</feature>
<evidence type="ECO:0000313" key="3">
    <source>
        <dbReference type="Proteomes" id="UP000252519"/>
    </source>
</evidence>
<name>A0A368HC72_ANCCA</name>
<dbReference type="EMBL" id="JOJR01000003">
    <property type="protein sequence ID" value="RCN53239.1"/>
    <property type="molecule type" value="Genomic_DNA"/>
</dbReference>
<feature type="region of interest" description="Disordered" evidence="1">
    <location>
        <begin position="1"/>
        <end position="96"/>
    </location>
</feature>
<keyword evidence="3" id="KW-1185">Reference proteome</keyword>
<comment type="caution">
    <text evidence="2">The sequence shown here is derived from an EMBL/GenBank/DDBJ whole genome shotgun (WGS) entry which is preliminary data.</text>
</comment>
<evidence type="ECO:0000256" key="1">
    <source>
        <dbReference type="SAM" id="MobiDB-lite"/>
    </source>
</evidence>
<protein>
    <submittedName>
        <fullName evidence="2">Uncharacterized protein</fullName>
    </submittedName>
</protein>
<organism evidence="2 3">
    <name type="scientific">Ancylostoma caninum</name>
    <name type="common">Dog hookworm</name>
    <dbReference type="NCBI Taxonomy" id="29170"/>
    <lineage>
        <taxon>Eukaryota</taxon>
        <taxon>Metazoa</taxon>
        <taxon>Ecdysozoa</taxon>
        <taxon>Nematoda</taxon>
        <taxon>Chromadorea</taxon>
        <taxon>Rhabditida</taxon>
        <taxon>Rhabditina</taxon>
        <taxon>Rhabditomorpha</taxon>
        <taxon>Strongyloidea</taxon>
        <taxon>Ancylostomatidae</taxon>
        <taxon>Ancylostomatinae</taxon>
        <taxon>Ancylostoma</taxon>
    </lineage>
</organism>
<evidence type="ECO:0000313" key="2">
    <source>
        <dbReference type="EMBL" id="RCN53239.1"/>
    </source>
</evidence>
<dbReference type="Proteomes" id="UP000252519">
    <property type="component" value="Unassembled WGS sequence"/>
</dbReference>
<feature type="compositionally biased region" description="Basic and acidic residues" evidence="1">
    <location>
        <begin position="57"/>
        <end position="96"/>
    </location>
</feature>
<sequence length="139" mass="16654">MRKRQERVTKREDDDDDDVHVGQRRQLRQDHRRDRHDRVDVRVVRNVRGSRGGLSGHRMERHAPMKERYDRYRDHDGEGRGYRKDQRHEERNYENHRRGVMRGSVRGGKFCLDSPCFSLRKISYAGLKGRISAGMKEIL</sequence>
<dbReference type="AlphaFoldDB" id="A0A368HC72"/>